<dbReference type="AlphaFoldDB" id="A0AAV6M618"/>
<keyword evidence="3" id="KW-1185">Reference proteome</keyword>
<dbReference type="EMBL" id="JAGKQH010000017">
    <property type="protein sequence ID" value="KAG6575929.1"/>
    <property type="molecule type" value="Genomic_DNA"/>
</dbReference>
<evidence type="ECO:0008006" key="4">
    <source>
        <dbReference type="Google" id="ProtNLM"/>
    </source>
</evidence>
<evidence type="ECO:0000313" key="3">
    <source>
        <dbReference type="Proteomes" id="UP000685013"/>
    </source>
</evidence>
<feature type="non-terminal residue" evidence="2">
    <location>
        <position position="1"/>
    </location>
</feature>
<accession>A0AAV6M618</accession>
<reference evidence="2 3" key="1">
    <citation type="journal article" date="2021" name="Hortic Res">
        <title>The domestication of Cucurbita argyrosperma as revealed by the genome of its wild relative.</title>
        <authorList>
            <person name="Barrera-Redondo J."/>
            <person name="Sanchez-de la Vega G."/>
            <person name="Aguirre-Liguori J.A."/>
            <person name="Castellanos-Morales G."/>
            <person name="Gutierrez-Guerrero Y.T."/>
            <person name="Aguirre-Dugua X."/>
            <person name="Aguirre-Planter E."/>
            <person name="Tenaillon M.I."/>
            <person name="Lira-Saade R."/>
            <person name="Eguiarte L.E."/>
        </authorList>
    </citation>
    <scope>NUCLEOTIDE SEQUENCE [LARGE SCALE GENOMIC DNA]</scope>
    <source>
        <strain evidence="2">JBR-2021</strain>
    </source>
</reference>
<dbReference type="Proteomes" id="UP000685013">
    <property type="component" value="Chromosome 17"/>
</dbReference>
<name>A0AAV6M618_9ROSI</name>
<gene>
    <name evidence="2" type="ORF">SDJN03_26568</name>
</gene>
<evidence type="ECO:0000313" key="2">
    <source>
        <dbReference type="EMBL" id="KAG6575929.1"/>
    </source>
</evidence>
<sequence length="74" mass="8312">MSFCAFSSLSFFFLMARVGLELGSKASVLVDPEPADSRPICQISAALFKFSSRTSICFLVCRFWTLVLLIRLIR</sequence>
<feature type="signal peptide" evidence="1">
    <location>
        <begin position="1"/>
        <end position="23"/>
    </location>
</feature>
<comment type="caution">
    <text evidence="2">The sequence shown here is derived from an EMBL/GenBank/DDBJ whole genome shotgun (WGS) entry which is preliminary data.</text>
</comment>
<proteinExistence type="predicted"/>
<feature type="chain" id="PRO_5043338779" description="Secreted protein" evidence="1">
    <location>
        <begin position="24"/>
        <end position="74"/>
    </location>
</feature>
<protein>
    <recommendedName>
        <fullName evidence="4">Secreted protein</fullName>
    </recommendedName>
</protein>
<evidence type="ECO:0000256" key="1">
    <source>
        <dbReference type="SAM" id="SignalP"/>
    </source>
</evidence>
<keyword evidence="1" id="KW-0732">Signal</keyword>
<organism evidence="2 3">
    <name type="scientific">Cucurbita argyrosperma subsp. sororia</name>
    <dbReference type="NCBI Taxonomy" id="37648"/>
    <lineage>
        <taxon>Eukaryota</taxon>
        <taxon>Viridiplantae</taxon>
        <taxon>Streptophyta</taxon>
        <taxon>Embryophyta</taxon>
        <taxon>Tracheophyta</taxon>
        <taxon>Spermatophyta</taxon>
        <taxon>Magnoliopsida</taxon>
        <taxon>eudicotyledons</taxon>
        <taxon>Gunneridae</taxon>
        <taxon>Pentapetalae</taxon>
        <taxon>rosids</taxon>
        <taxon>fabids</taxon>
        <taxon>Cucurbitales</taxon>
        <taxon>Cucurbitaceae</taxon>
        <taxon>Cucurbiteae</taxon>
        <taxon>Cucurbita</taxon>
    </lineage>
</organism>